<evidence type="ECO:0000256" key="8">
    <source>
        <dbReference type="ARBA" id="ARBA00023004"/>
    </source>
</evidence>
<feature type="binding site" evidence="11">
    <location>
        <position position="201"/>
    </location>
    <ligand>
        <name>Fe cation</name>
        <dbReference type="ChEBI" id="CHEBI:24875"/>
        <label>2</label>
    </ligand>
</feature>
<evidence type="ECO:0000313" key="12">
    <source>
        <dbReference type="EMBL" id="MBR7672547.1"/>
    </source>
</evidence>
<dbReference type="GO" id="GO:0046872">
    <property type="term" value="F:metal ion binding"/>
    <property type="evidence" value="ECO:0007669"/>
    <property type="project" value="UniProtKB-KW"/>
</dbReference>
<feature type="binding site" evidence="11">
    <location>
        <position position="116"/>
    </location>
    <ligand>
        <name>Fe cation</name>
        <dbReference type="ChEBI" id="CHEBI:24875"/>
        <label>2</label>
    </ligand>
</feature>
<dbReference type="Proteomes" id="UP000675554">
    <property type="component" value="Unassembled WGS sequence"/>
</dbReference>
<dbReference type="GO" id="GO:0045300">
    <property type="term" value="F:stearoyl-[ACP] desaturase activity"/>
    <property type="evidence" value="ECO:0007669"/>
    <property type="project" value="UniProtKB-EC"/>
</dbReference>
<dbReference type="EC" id="1.14.19.2" evidence="12"/>
<comment type="caution">
    <text evidence="12">The sequence shown here is derived from an EMBL/GenBank/DDBJ whole genome shotgun (WGS) entry which is preliminary data.</text>
</comment>
<evidence type="ECO:0000256" key="5">
    <source>
        <dbReference type="ARBA" id="ARBA00022723"/>
    </source>
</evidence>
<keyword evidence="9" id="KW-0443">Lipid metabolism</keyword>
<keyword evidence="7 12" id="KW-0560">Oxidoreductase</keyword>
<feature type="binding site" evidence="11">
    <location>
        <position position="168"/>
    </location>
    <ligand>
        <name>Fe cation</name>
        <dbReference type="ChEBI" id="CHEBI:24875"/>
        <label>2</label>
    </ligand>
</feature>
<dbReference type="SUPFAM" id="SSF47240">
    <property type="entry name" value="Ferritin-like"/>
    <property type="match status" value="1"/>
</dbReference>
<proteinExistence type="inferred from homology"/>
<name>A0A8T4IRW5_9ACTN</name>
<organism evidence="12 13">
    <name type="scientific">Streptomyces daliensis</name>
    <dbReference type="NCBI Taxonomy" id="299421"/>
    <lineage>
        <taxon>Bacteria</taxon>
        <taxon>Bacillati</taxon>
        <taxon>Actinomycetota</taxon>
        <taxon>Actinomycetes</taxon>
        <taxon>Kitasatosporales</taxon>
        <taxon>Streptomycetaceae</taxon>
        <taxon>Streptomyces</taxon>
    </lineage>
</organism>
<sequence length="287" mass="32199">MTEKRQATEKGNRSAEHLLAELEPAVVRQLERHLETAREWFPHEYVPWSEGENFDGPLGGRPWEPKQSRLAPAVRTALIVNLLTEDNLPIYHHQAGANIGREGAWGEWLYRWTAEEDRHATAIRGFLHTTRAVDPVALERTRMQHMSAEWDPGTPSGLHAIAYVTVQELATRVAHRNTGKVSEDEDCVRLLSRIALDENLHMVFYREVFRDALELAPAQALAAFADTLENFAMPGSNAPGFPRMAAEIARAGIYNLRVHHDEVVTPLLRSLGVLDMTGLDAEGTHAQ</sequence>
<keyword evidence="4" id="KW-0444">Lipid biosynthesis</keyword>
<keyword evidence="6" id="KW-0276">Fatty acid metabolism</keyword>
<comment type="similarity">
    <text evidence="2">Belongs to the fatty acid desaturase type 2 family.</text>
</comment>
<evidence type="ECO:0000256" key="11">
    <source>
        <dbReference type="PIRSR" id="PIRSR000346-1"/>
    </source>
</evidence>
<dbReference type="GO" id="GO:0005829">
    <property type="term" value="C:cytosol"/>
    <property type="evidence" value="ECO:0007669"/>
    <property type="project" value="TreeGrafter"/>
</dbReference>
<feature type="binding site" evidence="11">
    <location>
        <position position="198"/>
    </location>
    <ligand>
        <name>Fe cation</name>
        <dbReference type="ChEBI" id="CHEBI:24875"/>
        <label>2</label>
    </ligand>
</feature>
<dbReference type="PANTHER" id="PTHR31155:SF9">
    <property type="entry name" value="STEAROYL-[ACYL-CARRIER-PROTEIN] 9-DESATURASE 7, CHLOROPLASTIC"/>
    <property type="match status" value="1"/>
</dbReference>
<evidence type="ECO:0000256" key="7">
    <source>
        <dbReference type="ARBA" id="ARBA00023002"/>
    </source>
</evidence>
<dbReference type="InterPro" id="IPR012348">
    <property type="entry name" value="RNR-like"/>
</dbReference>
<dbReference type="Gene3D" id="1.10.620.20">
    <property type="entry name" value="Ribonucleotide Reductase, subunit A"/>
    <property type="match status" value="1"/>
</dbReference>
<comment type="cofactor">
    <cofactor evidence="11">
        <name>Fe cation</name>
        <dbReference type="ChEBI" id="CHEBI:24875"/>
    </cofactor>
    <text evidence="11">Binds 2 iron ions per subunit.</text>
</comment>
<dbReference type="InterPro" id="IPR005067">
    <property type="entry name" value="Fatty_acid_desaturase-2"/>
</dbReference>
<dbReference type="PANTHER" id="PTHR31155">
    <property type="entry name" value="ACYL- ACYL-CARRIER-PROTEIN DESATURASE-RELATED"/>
    <property type="match status" value="1"/>
</dbReference>
<feature type="binding site" evidence="11">
    <location>
        <position position="119"/>
    </location>
    <ligand>
        <name>Fe cation</name>
        <dbReference type="ChEBI" id="CHEBI:24875"/>
        <label>1</label>
    </ligand>
</feature>
<feature type="binding site" evidence="11">
    <location>
        <position position="116"/>
    </location>
    <ligand>
        <name>Fe cation</name>
        <dbReference type="ChEBI" id="CHEBI:24875"/>
        <label>1</label>
    </ligand>
</feature>
<dbReference type="EMBL" id="JAGSMN010000114">
    <property type="protein sequence ID" value="MBR7672547.1"/>
    <property type="molecule type" value="Genomic_DNA"/>
</dbReference>
<dbReference type="InterPro" id="IPR009078">
    <property type="entry name" value="Ferritin-like_SF"/>
</dbReference>
<dbReference type="GO" id="GO:0006633">
    <property type="term" value="P:fatty acid biosynthetic process"/>
    <property type="evidence" value="ECO:0007669"/>
    <property type="project" value="UniProtKB-KW"/>
</dbReference>
<keyword evidence="8 11" id="KW-0408">Iron</keyword>
<evidence type="ECO:0000256" key="1">
    <source>
        <dbReference type="ARBA" id="ARBA00001954"/>
    </source>
</evidence>
<keyword evidence="13" id="KW-1185">Reference proteome</keyword>
<dbReference type="AlphaFoldDB" id="A0A8T4IRW5"/>
<gene>
    <name evidence="12" type="ORF">KDA82_05800</name>
</gene>
<dbReference type="Pfam" id="PF03405">
    <property type="entry name" value="FA_desaturase_2"/>
    <property type="match status" value="1"/>
</dbReference>
<evidence type="ECO:0000256" key="4">
    <source>
        <dbReference type="ARBA" id="ARBA00022516"/>
    </source>
</evidence>
<evidence type="ECO:0000256" key="3">
    <source>
        <dbReference type="ARBA" id="ARBA00011738"/>
    </source>
</evidence>
<reference evidence="12" key="1">
    <citation type="submission" date="2021-04" db="EMBL/GenBank/DDBJ databases">
        <title>Sequencing of actinobacteria type strains.</title>
        <authorList>
            <person name="Nguyen G.-S."/>
            <person name="Wentzel A."/>
        </authorList>
    </citation>
    <scope>NUCLEOTIDE SEQUENCE</scope>
    <source>
        <strain evidence="12">DSM 42095</strain>
    </source>
</reference>
<keyword evidence="5 11" id="KW-0479">Metal-binding</keyword>
<evidence type="ECO:0000256" key="6">
    <source>
        <dbReference type="ARBA" id="ARBA00022832"/>
    </source>
</evidence>
<keyword evidence="10" id="KW-0275">Fatty acid biosynthesis</keyword>
<feature type="non-terminal residue" evidence="12">
    <location>
        <position position="287"/>
    </location>
</feature>
<comment type="cofactor">
    <cofactor evidence="1">
        <name>Fe(2+)</name>
        <dbReference type="ChEBI" id="CHEBI:29033"/>
    </cofactor>
</comment>
<feature type="binding site" evidence="11">
    <location>
        <position position="198"/>
    </location>
    <ligand>
        <name>Fe cation</name>
        <dbReference type="ChEBI" id="CHEBI:24875"/>
        <label>1</label>
    </ligand>
</feature>
<evidence type="ECO:0000256" key="9">
    <source>
        <dbReference type="ARBA" id="ARBA00023098"/>
    </source>
</evidence>
<protein>
    <submittedName>
        <fullName evidence="12">Acyl-ACP desaturase</fullName>
        <ecNumber evidence="12">1.14.19.2</ecNumber>
    </submittedName>
</protein>
<comment type="subunit">
    <text evidence="3">Homodimer.</text>
</comment>
<evidence type="ECO:0000256" key="10">
    <source>
        <dbReference type="ARBA" id="ARBA00023160"/>
    </source>
</evidence>
<evidence type="ECO:0000313" key="13">
    <source>
        <dbReference type="Proteomes" id="UP000675554"/>
    </source>
</evidence>
<dbReference type="PIRSF" id="PIRSF000346">
    <property type="entry name" value="Dlt9_acylACP_des"/>
    <property type="match status" value="1"/>
</dbReference>
<feature type="binding site" evidence="11">
    <location>
        <position position="85"/>
    </location>
    <ligand>
        <name>Fe cation</name>
        <dbReference type="ChEBI" id="CHEBI:24875"/>
        <label>1</label>
    </ligand>
</feature>
<evidence type="ECO:0000256" key="2">
    <source>
        <dbReference type="ARBA" id="ARBA00008749"/>
    </source>
</evidence>
<accession>A0A8T4IRW5</accession>